<comment type="subcellular location">
    <subcellularLocation>
        <location evidence="1">Membrane</location>
        <topology evidence="1">Multi-pass membrane protein</topology>
    </subcellularLocation>
</comment>
<dbReference type="PROSITE" id="PS50111">
    <property type="entry name" value="CHEMOTAXIS_TRANSDUC_2"/>
    <property type="match status" value="1"/>
</dbReference>
<evidence type="ECO:0000256" key="1">
    <source>
        <dbReference type="ARBA" id="ARBA00004141"/>
    </source>
</evidence>
<feature type="transmembrane region" description="Helical" evidence="8">
    <location>
        <begin position="103"/>
        <end position="121"/>
    </location>
</feature>
<dbReference type="PANTHER" id="PTHR32089">
    <property type="entry name" value="METHYL-ACCEPTING CHEMOTAXIS PROTEIN MCPB"/>
    <property type="match status" value="1"/>
</dbReference>
<evidence type="ECO:0000256" key="6">
    <source>
        <dbReference type="PROSITE-ProRule" id="PRU00284"/>
    </source>
</evidence>
<dbReference type="EMBL" id="FOYD01000005">
    <property type="protein sequence ID" value="SFQ82712.1"/>
    <property type="molecule type" value="Genomic_DNA"/>
</dbReference>
<dbReference type="SUPFAM" id="SSF58104">
    <property type="entry name" value="Methyl-accepting chemotaxis protein (MCP) signaling domain"/>
    <property type="match status" value="1"/>
</dbReference>
<dbReference type="SMART" id="SM00283">
    <property type="entry name" value="MA"/>
    <property type="match status" value="1"/>
</dbReference>
<dbReference type="GO" id="GO:0006935">
    <property type="term" value="P:chemotaxis"/>
    <property type="evidence" value="ECO:0007669"/>
    <property type="project" value="UniProtKB-ARBA"/>
</dbReference>
<reference evidence="10 11" key="1">
    <citation type="submission" date="2016-10" db="EMBL/GenBank/DDBJ databases">
        <authorList>
            <person name="de Groot N.N."/>
        </authorList>
    </citation>
    <scope>NUCLEOTIDE SEQUENCE [LARGE SCALE GENOMIC DNA]</scope>
    <source>
        <strain evidence="10 11">JCM 18415</strain>
    </source>
</reference>
<keyword evidence="3 8" id="KW-1133">Transmembrane helix</keyword>
<dbReference type="Pfam" id="PF00015">
    <property type="entry name" value="MCPsignal"/>
    <property type="match status" value="1"/>
</dbReference>
<keyword evidence="2 8" id="KW-0812">Transmembrane</keyword>
<sequence length="479" mass="52513">MLQRYLGLLIPSSINRPSQLMLARIIAFSAVISLLIALYSGIKWARLGNGPLVMGSLVLGLGMIGVVAVLRSGRLSLELVGNLALLFFYSYAMQLVYQLGGLHSAHIFWPVVLVVLAYVLVSPRSGAFWAAVSVIFVSWLIWLDRSGAALPIFELSPREEMINTWSGFLLPMITVWIAQWFNARQRNMAVAEAERGVEEVLQSGRQVELKEQQLAALVDEVRLSAGELLQMAGQLESTLAGVRQRCEAIDADSRAQAETMQQLDYLADQVLQQLSRTTAQMQELNQHTAVSSSQIEDCVSQMQEAENSMQAIQQSNQRIEESMQMISAIAHQTNLLALNAAIEAARAGEQGRGFAVVADEVRSLSLRSNETADRVQQVLGDSHSTVDTGVTQVTSAGSTLLTTAEQTRKLAESIAAQKQALDQAHGQLVDVREFSAQQRAATQRQHQASSELLNAQQELSQLGERLADLSRQLHQRIAG</sequence>
<accession>A0A1I6BP53</accession>
<evidence type="ECO:0000256" key="5">
    <source>
        <dbReference type="ARBA" id="ARBA00023224"/>
    </source>
</evidence>
<feature type="transmembrane region" description="Helical" evidence="8">
    <location>
        <begin position="77"/>
        <end position="97"/>
    </location>
</feature>
<dbReference type="Proteomes" id="UP000242815">
    <property type="component" value="Unassembled WGS sequence"/>
</dbReference>
<evidence type="ECO:0000313" key="10">
    <source>
        <dbReference type="EMBL" id="SFQ82712.1"/>
    </source>
</evidence>
<dbReference type="RefSeq" id="WP_090538785.1">
    <property type="nucleotide sequence ID" value="NZ_FOYD01000005.1"/>
</dbReference>
<dbReference type="OrthoDB" id="9795078at2"/>
<dbReference type="AlphaFoldDB" id="A0A1I6BP53"/>
<dbReference type="GO" id="GO:0007165">
    <property type="term" value="P:signal transduction"/>
    <property type="evidence" value="ECO:0007669"/>
    <property type="project" value="UniProtKB-KW"/>
</dbReference>
<dbReference type="STRING" id="1002526.SAMN05216578_10589"/>
<dbReference type="GO" id="GO:0016020">
    <property type="term" value="C:membrane"/>
    <property type="evidence" value="ECO:0007669"/>
    <property type="project" value="UniProtKB-SubCell"/>
</dbReference>
<feature type="coiled-coil region" evidence="7">
    <location>
        <begin position="445"/>
        <end position="472"/>
    </location>
</feature>
<dbReference type="Gene3D" id="1.10.287.950">
    <property type="entry name" value="Methyl-accepting chemotaxis protein"/>
    <property type="match status" value="1"/>
</dbReference>
<name>A0A1I6BP53_9GAMM</name>
<evidence type="ECO:0000256" key="2">
    <source>
        <dbReference type="ARBA" id="ARBA00022692"/>
    </source>
</evidence>
<evidence type="ECO:0000313" key="11">
    <source>
        <dbReference type="Proteomes" id="UP000242815"/>
    </source>
</evidence>
<keyword evidence="5 6" id="KW-0807">Transducer</keyword>
<proteinExistence type="predicted"/>
<gene>
    <name evidence="10" type="ORF">SAMN05216578_10589</name>
</gene>
<dbReference type="PANTHER" id="PTHR32089:SF119">
    <property type="entry name" value="METHYL-ACCEPTING CHEMOTAXIS PROTEIN CTPL"/>
    <property type="match status" value="1"/>
</dbReference>
<organism evidence="10 11">
    <name type="scientific">Halopseudomonas formosensis</name>
    <dbReference type="NCBI Taxonomy" id="1002526"/>
    <lineage>
        <taxon>Bacteria</taxon>
        <taxon>Pseudomonadati</taxon>
        <taxon>Pseudomonadota</taxon>
        <taxon>Gammaproteobacteria</taxon>
        <taxon>Pseudomonadales</taxon>
        <taxon>Pseudomonadaceae</taxon>
        <taxon>Halopseudomonas</taxon>
    </lineage>
</organism>
<feature type="domain" description="Methyl-accepting transducer" evidence="9">
    <location>
        <begin position="224"/>
        <end position="460"/>
    </location>
</feature>
<feature type="transmembrane region" description="Helical" evidence="8">
    <location>
        <begin position="126"/>
        <end position="142"/>
    </location>
</feature>
<keyword evidence="7" id="KW-0175">Coiled coil</keyword>
<evidence type="ECO:0000256" key="7">
    <source>
        <dbReference type="SAM" id="Coils"/>
    </source>
</evidence>
<keyword evidence="4 8" id="KW-0472">Membrane</keyword>
<evidence type="ECO:0000256" key="3">
    <source>
        <dbReference type="ARBA" id="ARBA00022989"/>
    </source>
</evidence>
<feature type="transmembrane region" description="Helical" evidence="8">
    <location>
        <begin position="52"/>
        <end position="70"/>
    </location>
</feature>
<evidence type="ECO:0000256" key="4">
    <source>
        <dbReference type="ARBA" id="ARBA00023136"/>
    </source>
</evidence>
<feature type="coiled-coil region" evidence="7">
    <location>
        <begin position="267"/>
        <end position="322"/>
    </location>
</feature>
<feature type="transmembrane region" description="Helical" evidence="8">
    <location>
        <begin position="21"/>
        <end position="40"/>
    </location>
</feature>
<evidence type="ECO:0000256" key="8">
    <source>
        <dbReference type="SAM" id="Phobius"/>
    </source>
</evidence>
<evidence type="ECO:0000259" key="9">
    <source>
        <dbReference type="PROSITE" id="PS50111"/>
    </source>
</evidence>
<protein>
    <submittedName>
        <fullName evidence="10">Methyl-accepting chemotaxis protein</fullName>
    </submittedName>
</protein>
<dbReference type="InterPro" id="IPR004089">
    <property type="entry name" value="MCPsignal_dom"/>
</dbReference>